<keyword evidence="1" id="KW-0732">Signal</keyword>
<evidence type="ECO:0000256" key="1">
    <source>
        <dbReference type="SAM" id="SignalP"/>
    </source>
</evidence>
<dbReference type="OrthoDB" id="641022at2"/>
<evidence type="ECO:0000259" key="2">
    <source>
        <dbReference type="Pfam" id="PF06057"/>
    </source>
</evidence>
<reference evidence="3 4" key="1">
    <citation type="submission" date="2019-08" db="EMBL/GenBank/DDBJ databases">
        <title>Amphibian skin-associated Pigmentiphaga: genome sequence and occurrence across geography and hosts.</title>
        <authorList>
            <person name="Bletz M.C."/>
            <person name="Bunk B."/>
            <person name="Sproeer C."/>
            <person name="Biwer P."/>
            <person name="Reiter S."/>
            <person name="Rabemananjara F.C.E."/>
            <person name="Schulz S."/>
            <person name="Overmann J."/>
            <person name="Vences M."/>
        </authorList>
    </citation>
    <scope>NUCLEOTIDE SEQUENCE [LARGE SCALE GENOMIC DNA]</scope>
    <source>
        <strain evidence="3 4">Mada1488</strain>
    </source>
</reference>
<feature type="chain" id="PRO_5022793375" evidence="1">
    <location>
        <begin position="32"/>
        <end position="489"/>
    </location>
</feature>
<protein>
    <submittedName>
        <fullName evidence="3">Virulence factor family protein</fullName>
    </submittedName>
</protein>
<dbReference type="KEGG" id="pacr:FXN63_17735"/>
<feature type="signal peptide" evidence="1">
    <location>
        <begin position="1"/>
        <end position="31"/>
    </location>
</feature>
<organism evidence="3 4">
    <name type="scientific">Pigmentiphaga aceris</name>
    <dbReference type="NCBI Taxonomy" id="1940612"/>
    <lineage>
        <taxon>Bacteria</taxon>
        <taxon>Pseudomonadati</taxon>
        <taxon>Pseudomonadota</taxon>
        <taxon>Betaproteobacteria</taxon>
        <taxon>Burkholderiales</taxon>
        <taxon>Alcaligenaceae</taxon>
        <taxon>Pigmentiphaga</taxon>
    </lineage>
</organism>
<dbReference type="RefSeq" id="WP_148816522.1">
    <property type="nucleotide sequence ID" value="NZ_CP043046.1"/>
</dbReference>
<sequence length="489" mass="51932">MSGMNTVRIRQVAACVLATATAALYPVIGSAADTPTANSLSHGRFKNVQIIKPEGAPKGVTLLFSGDKGWTPADRQLADTLAAQGALVAGIDTAQVFSQFDGDDGKCVFPDGDLENLSRLVQAYEKLQGYTQPVIMAQPGRGANLAYALSVQASPKLFAGTISLGFCPELQMKKALCTNDEGPDVPNNRPRGSKSLVFEPAPLQSPWVVVPPQDDAACKQAAARDFIAKVPGAQLANVDKIVAPDAASLAQIAALYQKVNAGRAPDTPMPPATVADLPVIEIPATAGKSDMLVILLSGDGGWASIDKEVAASLAANGVPVLGFDSLRYFWSKRTPESTAADVDRLIRYYLSAWKKRRVVLVGFSQGADVLPFIVNRLPAATLEHVSLATFLSLGKRADFEFKLTNWVSASRGGLPIQPEIDRFPIGLGQCVYGAEDKDSLCPKIDVNRMALKKFPGGHHFDGNNDKVAAAIIDAARNCDGPREAICKRP</sequence>
<proteinExistence type="predicted"/>
<dbReference type="AlphaFoldDB" id="A0A5C0AZ63"/>
<dbReference type="PIRSF" id="PIRSF029063">
    <property type="entry name" value="IV_sec_VirJ"/>
    <property type="match status" value="1"/>
</dbReference>
<dbReference type="InterPro" id="IPR011225">
    <property type="entry name" value="IV_sec_VirJ"/>
</dbReference>
<name>A0A5C0AZ63_9BURK</name>
<dbReference type="InterPro" id="IPR010333">
    <property type="entry name" value="VirJ"/>
</dbReference>
<accession>A0A5C0AZ63</accession>
<dbReference type="Gene3D" id="3.40.50.1820">
    <property type="entry name" value="alpha/beta hydrolase"/>
    <property type="match status" value="1"/>
</dbReference>
<evidence type="ECO:0000313" key="3">
    <source>
        <dbReference type="EMBL" id="QEI07475.1"/>
    </source>
</evidence>
<dbReference type="InterPro" id="IPR029058">
    <property type="entry name" value="AB_hydrolase_fold"/>
</dbReference>
<evidence type="ECO:0000313" key="4">
    <source>
        <dbReference type="Proteomes" id="UP000325161"/>
    </source>
</evidence>
<feature type="domain" description="Bacterial virulence" evidence="2">
    <location>
        <begin position="290"/>
        <end position="476"/>
    </location>
</feature>
<dbReference type="Pfam" id="PF06057">
    <property type="entry name" value="VirJ"/>
    <property type="match status" value="2"/>
</dbReference>
<dbReference type="EMBL" id="CP043046">
    <property type="protein sequence ID" value="QEI07475.1"/>
    <property type="molecule type" value="Genomic_DNA"/>
</dbReference>
<dbReference type="Proteomes" id="UP000325161">
    <property type="component" value="Chromosome"/>
</dbReference>
<feature type="domain" description="Bacterial virulence" evidence="2">
    <location>
        <begin position="60"/>
        <end position="126"/>
    </location>
</feature>
<gene>
    <name evidence="3" type="ORF">FXN63_17735</name>
</gene>
<keyword evidence="4" id="KW-1185">Reference proteome</keyword>
<dbReference type="SUPFAM" id="SSF53474">
    <property type="entry name" value="alpha/beta-Hydrolases"/>
    <property type="match status" value="2"/>
</dbReference>